<dbReference type="SUPFAM" id="SSF52540">
    <property type="entry name" value="P-loop containing nucleoside triphosphate hydrolases"/>
    <property type="match status" value="1"/>
</dbReference>
<dbReference type="PANTHER" id="PTHR47957:SF3">
    <property type="entry name" value="ATP-DEPENDENT HELICASE HRQ1"/>
    <property type="match status" value="1"/>
</dbReference>
<evidence type="ECO:0000313" key="6">
    <source>
        <dbReference type="Proteomes" id="UP000243217"/>
    </source>
</evidence>
<dbReference type="Pfam" id="PF00271">
    <property type="entry name" value="Helicase_C"/>
    <property type="match status" value="1"/>
</dbReference>
<comment type="caution">
    <text evidence="5">The sequence shown here is derived from an EMBL/GenBank/DDBJ whole genome shotgun (WGS) entry which is preliminary data.</text>
</comment>
<dbReference type="GO" id="GO:0005634">
    <property type="term" value="C:nucleus"/>
    <property type="evidence" value="ECO:0007669"/>
    <property type="project" value="TreeGrafter"/>
</dbReference>
<organism evidence="5 6">
    <name type="scientific">Thraustotheca clavata</name>
    <dbReference type="NCBI Taxonomy" id="74557"/>
    <lineage>
        <taxon>Eukaryota</taxon>
        <taxon>Sar</taxon>
        <taxon>Stramenopiles</taxon>
        <taxon>Oomycota</taxon>
        <taxon>Saprolegniomycetes</taxon>
        <taxon>Saprolegniales</taxon>
        <taxon>Achlyaceae</taxon>
        <taxon>Thraustotheca</taxon>
    </lineage>
</organism>
<dbReference type="PROSITE" id="PS51192">
    <property type="entry name" value="HELICASE_ATP_BIND_1"/>
    <property type="match status" value="1"/>
</dbReference>
<dbReference type="AlphaFoldDB" id="A0A1W0A820"/>
<dbReference type="SMART" id="SM00487">
    <property type="entry name" value="DEXDc"/>
    <property type="match status" value="1"/>
</dbReference>
<dbReference type="InterPro" id="IPR014001">
    <property type="entry name" value="Helicase_ATP-bd"/>
</dbReference>
<dbReference type="OrthoDB" id="18781at2759"/>
<dbReference type="STRING" id="74557.A0A1W0A820"/>
<dbReference type="GO" id="GO:0043138">
    <property type="term" value="F:3'-5' DNA helicase activity"/>
    <property type="evidence" value="ECO:0007669"/>
    <property type="project" value="TreeGrafter"/>
</dbReference>
<keyword evidence="5" id="KW-0378">Hydrolase</keyword>
<accession>A0A1W0A820</accession>
<evidence type="ECO:0000256" key="2">
    <source>
        <dbReference type="ARBA" id="ARBA00022840"/>
    </source>
</evidence>
<dbReference type="GO" id="GO:0003676">
    <property type="term" value="F:nucleic acid binding"/>
    <property type="evidence" value="ECO:0007669"/>
    <property type="project" value="InterPro"/>
</dbReference>
<dbReference type="InterPro" id="IPR001650">
    <property type="entry name" value="Helicase_C-like"/>
</dbReference>
<keyword evidence="2" id="KW-0067">ATP-binding</keyword>
<proteinExistence type="predicted"/>
<keyword evidence="5" id="KW-0347">Helicase</keyword>
<keyword evidence="1" id="KW-0547">Nucleotide-binding</keyword>
<feature type="domain" description="Helicase ATP-binding" evidence="3">
    <location>
        <begin position="204"/>
        <end position="385"/>
    </location>
</feature>
<gene>
    <name evidence="5" type="ORF">THRCLA_01526</name>
</gene>
<sequence>MDAWIQKFTILDRCYCFLAKKKVLTSLDSIIRLAAHVAGKDALLESHIRQMVSIGVVELAVKKTNKLVVKDDFNPNELPETMEMIEFSQIPQSSKKASMKRTEMFRKALEAYDIEKNAVPEYEPKAKRIKKCNTWNGDVVETVDAWIHALVQSKFYTGQLVHVEKFAAREAKYGSGSMDDLMLDPKLIAALKIQQLYSHQYTAIDALMQGNHVAISTSTSSGKSMVYNIPVTNSLLQDEKSTHLYLFPTKALAQDQQQSLESFLVRCGFPNNICATYDGDTSHSERSAIRKTCRVFLTNPDMLHITILPQHKTWQSILSNLKFIVIDESHMYRGLFGSHVAWILRRLLRLCLYYGSSPQVVCCSASIDNPEEHFHLLIPKISTRSRELTLVQHSDDGAPCGRKAFAIWNPLVRPSEPEEHPNETSNSAIFQSAQILSALVQLQVHTIAFCRGRKLTELVLEYTLMHLRKAKQFALVPKVKSYRGGYVPEDRRAIESELFNGELLGVVATNALELGIDIGNLECTIHVGFPSSISSLWQQAGRAGRSGKDSLAIIVGFNSPLDHYYLRNKSHCSELFTRKFEAAVLDPLNEHVMTSHLQCASLEIPLFSTKCDNEWIDRALFSTKIEDVVKKLCKKGQLLNQEELGYRVPALHVVEGEKVLDTVPNNRVFLQLYPSGVYLYQGREYLITRVDTEAKLAFVEKCHKRLNYFTGARDFTDVNVSLPFARPPGHKYHPSVHLGRVSASTHVVGCYKYEKRTFKSLGLTEFSLPAMDSCGHGVWIDIPERILKTIPKDIHRHAVHGMNHLILAVVPKFVLMDNNDLYTEHVNERETRPRPMRLILYEAQDGGVGIVARVARVLPEIVACANEIIDSCDCENGCPGCIQSADCSEHNEALEKAASKAILEYLDSSLKH</sequence>
<name>A0A1W0A820_9STRA</name>
<dbReference type="PROSITE" id="PS51194">
    <property type="entry name" value="HELICASE_CTER"/>
    <property type="match status" value="1"/>
</dbReference>
<dbReference type="Pfam" id="PF09369">
    <property type="entry name" value="MZB"/>
    <property type="match status" value="1"/>
</dbReference>
<dbReference type="Proteomes" id="UP000243217">
    <property type="component" value="Unassembled WGS sequence"/>
</dbReference>
<dbReference type="InterPro" id="IPR018973">
    <property type="entry name" value="MZB"/>
</dbReference>
<dbReference type="Gene3D" id="3.40.50.300">
    <property type="entry name" value="P-loop containing nucleotide triphosphate hydrolases"/>
    <property type="match status" value="2"/>
</dbReference>
<feature type="domain" description="Helicase C-terminal" evidence="4">
    <location>
        <begin position="434"/>
        <end position="591"/>
    </location>
</feature>
<dbReference type="Pfam" id="PF00270">
    <property type="entry name" value="DEAD"/>
    <property type="match status" value="1"/>
</dbReference>
<dbReference type="GO" id="GO:0005524">
    <property type="term" value="F:ATP binding"/>
    <property type="evidence" value="ECO:0007669"/>
    <property type="project" value="UniProtKB-KW"/>
</dbReference>
<protein>
    <submittedName>
        <fullName evidence="5">DEAD/DEAH box RNA helicase</fullName>
    </submittedName>
</protein>
<dbReference type="InterPro" id="IPR027417">
    <property type="entry name" value="P-loop_NTPase"/>
</dbReference>
<evidence type="ECO:0000313" key="5">
    <source>
        <dbReference type="EMBL" id="OQS06426.1"/>
    </source>
</evidence>
<dbReference type="EMBL" id="JNBS01000345">
    <property type="protein sequence ID" value="OQS06426.1"/>
    <property type="molecule type" value="Genomic_DNA"/>
</dbReference>
<dbReference type="GO" id="GO:0006289">
    <property type="term" value="P:nucleotide-excision repair"/>
    <property type="evidence" value="ECO:0007669"/>
    <property type="project" value="TreeGrafter"/>
</dbReference>
<dbReference type="SMART" id="SM00490">
    <property type="entry name" value="HELICc"/>
    <property type="match status" value="1"/>
</dbReference>
<reference evidence="5 6" key="1">
    <citation type="journal article" date="2014" name="Genome Biol. Evol.">
        <title>The secreted proteins of Achlya hypogyna and Thraustotheca clavata identify the ancestral oomycete secretome and reveal gene acquisitions by horizontal gene transfer.</title>
        <authorList>
            <person name="Misner I."/>
            <person name="Blouin N."/>
            <person name="Leonard G."/>
            <person name="Richards T.A."/>
            <person name="Lane C.E."/>
        </authorList>
    </citation>
    <scope>NUCLEOTIDE SEQUENCE [LARGE SCALE GENOMIC DNA]</scope>
    <source>
        <strain evidence="5 6">ATCC 34112</strain>
    </source>
</reference>
<keyword evidence="6" id="KW-1185">Reference proteome</keyword>
<dbReference type="CDD" id="cd18797">
    <property type="entry name" value="SF2_C_Hrq"/>
    <property type="match status" value="1"/>
</dbReference>
<dbReference type="GO" id="GO:0036297">
    <property type="term" value="P:interstrand cross-link repair"/>
    <property type="evidence" value="ECO:0007669"/>
    <property type="project" value="TreeGrafter"/>
</dbReference>
<evidence type="ECO:0000256" key="1">
    <source>
        <dbReference type="ARBA" id="ARBA00022741"/>
    </source>
</evidence>
<evidence type="ECO:0000259" key="3">
    <source>
        <dbReference type="PROSITE" id="PS51192"/>
    </source>
</evidence>
<evidence type="ECO:0000259" key="4">
    <source>
        <dbReference type="PROSITE" id="PS51194"/>
    </source>
</evidence>
<dbReference type="InterPro" id="IPR011545">
    <property type="entry name" value="DEAD/DEAH_box_helicase_dom"/>
</dbReference>
<dbReference type="PANTHER" id="PTHR47957">
    <property type="entry name" value="ATP-DEPENDENT HELICASE HRQ1"/>
    <property type="match status" value="1"/>
</dbReference>
<dbReference type="CDD" id="cd17923">
    <property type="entry name" value="DEXHc_Hrq1-like"/>
    <property type="match status" value="1"/>
</dbReference>